<keyword evidence="2" id="KW-0442">Lipid degradation</keyword>
<dbReference type="Gene3D" id="3.40.1090.10">
    <property type="entry name" value="Cytosolic phospholipase A2 catalytic domain"/>
    <property type="match status" value="1"/>
</dbReference>
<dbReference type="CDD" id="cd07199">
    <property type="entry name" value="Pat17_PNPLA8_PNPLA9_like"/>
    <property type="match status" value="1"/>
</dbReference>
<sequence length="331" mass="36097">MKKTILALDGGGIRGAATARFLTLVEKELQKDNLDLKSTVDLWAGTSTGAIIAVALATTDLTMETISELYNPKLANRIFSENKGWFELDGINAPKYEAKGKTKVLRDYFGTRTLADVPDGKHVLAIAHGVECNHPVVLKSTRPEYRKLRSSEVVDASSAAPTYFPTKRVRYLETGDQDWLIDGGVISNNPSVCAMAEALRHCDGARLDNLQVLSVGTGKPTRYTSGRDSQSWGAIGWFTKGKIISLLGDEQVSAYQAMTFCSPGQYIRVNSPLAKMPGFPLTVSDDMDNVSSKNISNLKSLGDYWFDHFGESAVALLRQQYTGESLDSLSG</sequence>
<evidence type="ECO:0000313" key="4">
    <source>
        <dbReference type="EMBL" id="GGY65704.1"/>
    </source>
</evidence>
<dbReference type="RefSeq" id="WP_189573905.1">
    <property type="nucleotide sequence ID" value="NZ_BMXV01000002.1"/>
</dbReference>
<dbReference type="InterPro" id="IPR047156">
    <property type="entry name" value="Teg/CotR/CapV-like"/>
</dbReference>
<dbReference type="EMBL" id="BMXV01000002">
    <property type="protein sequence ID" value="GGY65704.1"/>
    <property type="molecule type" value="Genomic_DNA"/>
</dbReference>
<evidence type="ECO:0000313" key="5">
    <source>
        <dbReference type="Proteomes" id="UP000601597"/>
    </source>
</evidence>
<dbReference type="SUPFAM" id="SSF52151">
    <property type="entry name" value="FabD/lysophospholipase-like"/>
    <property type="match status" value="1"/>
</dbReference>
<name>A0ABQ3ASZ8_9GAMM</name>
<evidence type="ECO:0000259" key="3">
    <source>
        <dbReference type="PROSITE" id="PS51635"/>
    </source>
</evidence>
<dbReference type="PROSITE" id="PS51635">
    <property type="entry name" value="PNPLA"/>
    <property type="match status" value="1"/>
</dbReference>
<protein>
    <submittedName>
        <fullName evidence="4">Patatin</fullName>
    </submittedName>
</protein>
<keyword evidence="2" id="KW-0378">Hydrolase</keyword>
<dbReference type="InterPro" id="IPR016035">
    <property type="entry name" value="Acyl_Trfase/lysoPLipase"/>
</dbReference>
<dbReference type="PANTHER" id="PTHR24138:SF10">
    <property type="entry name" value="PHOSPHOLIPASE A2"/>
    <property type="match status" value="1"/>
</dbReference>
<keyword evidence="1 2" id="KW-0443">Lipid metabolism</keyword>
<reference evidence="5" key="1">
    <citation type="journal article" date="2019" name="Int. J. Syst. Evol. Microbiol.">
        <title>The Global Catalogue of Microorganisms (GCM) 10K type strain sequencing project: providing services to taxonomists for standard genome sequencing and annotation.</title>
        <authorList>
            <consortium name="The Broad Institute Genomics Platform"/>
            <consortium name="The Broad Institute Genome Sequencing Center for Infectious Disease"/>
            <person name="Wu L."/>
            <person name="Ma J."/>
        </authorList>
    </citation>
    <scope>NUCLEOTIDE SEQUENCE [LARGE SCALE GENOMIC DNA]</scope>
    <source>
        <strain evidence="5">KCTC 22280</strain>
    </source>
</reference>
<feature type="short sequence motif" description="GXSXG" evidence="2">
    <location>
        <begin position="45"/>
        <end position="49"/>
    </location>
</feature>
<feature type="domain" description="PNPLA" evidence="3">
    <location>
        <begin position="6"/>
        <end position="195"/>
    </location>
</feature>
<evidence type="ECO:0000256" key="1">
    <source>
        <dbReference type="ARBA" id="ARBA00023098"/>
    </source>
</evidence>
<dbReference type="InterPro" id="IPR002641">
    <property type="entry name" value="PNPLA_dom"/>
</dbReference>
<accession>A0ABQ3ASZ8</accession>
<keyword evidence="5" id="KW-1185">Reference proteome</keyword>
<feature type="short sequence motif" description="DGA/G" evidence="2">
    <location>
        <begin position="182"/>
        <end position="184"/>
    </location>
</feature>
<dbReference type="Proteomes" id="UP000601597">
    <property type="component" value="Unassembled WGS sequence"/>
</dbReference>
<comment type="caution">
    <text evidence="4">The sequence shown here is derived from an EMBL/GenBank/DDBJ whole genome shotgun (WGS) entry which is preliminary data.</text>
</comment>
<feature type="active site" description="Proton acceptor" evidence="2">
    <location>
        <position position="182"/>
    </location>
</feature>
<organism evidence="4 5">
    <name type="scientific">Marinobacter zhanjiangensis</name>
    <dbReference type="NCBI Taxonomy" id="578215"/>
    <lineage>
        <taxon>Bacteria</taxon>
        <taxon>Pseudomonadati</taxon>
        <taxon>Pseudomonadota</taxon>
        <taxon>Gammaproteobacteria</taxon>
        <taxon>Pseudomonadales</taxon>
        <taxon>Marinobacteraceae</taxon>
        <taxon>Marinobacter</taxon>
    </lineage>
</organism>
<dbReference type="PANTHER" id="PTHR24138">
    <property type="entry name" value="INTRACELLLAR PHOSPHOLIPASE A FAMILY"/>
    <property type="match status" value="1"/>
</dbReference>
<feature type="short sequence motif" description="GXGXXG" evidence="2">
    <location>
        <begin position="10"/>
        <end position="15"/>
    </location>
</feature>
<proteinExistence type="predicted"/>
<evidence type="ECO:0000256" key="2">
    <source>
        <dbReference type="PROSITE-ProRule" id="PRU01161"/>
    </source>
</evidence>
<dbReference type="Pfam" id="PF01734">
    <property type="entry name" value="Patatin"/>
    <property type="match status" value="1"/>
</dbReference>
<gene>
    <name evidence="4" type="ORF">GCM10007071_10590</name>
</gene>
<feature type="active site" description="Nucleophile" evidence="2">
    <location>
        <position position="47"/>
    </location>
</feature>